<keyword evidence="2" id="KW-1185">Reference proteome</keyword>
<dbReference type="EMBL" id="JACCKX010000001">
    <property type="protein sequence ID" value="NZA01989.1"/>
    <property type="molecule type" value="Genomic_DNA"/>
</dbReference>
<protein>
    <submittedName>
        <fullName evidence="1">Uncharacterized protein</fullName>
    </submittedName>
</protein>
<dbReference type="RefSeq" id="WP_180550374.1">
    <property type="nucleotide sequence ID" value="NZ_JACCKX010000001.1"/>
</dbReference>
<reference evidence="1 2" key="1">
    <citation type="submission" date="2020-07" db="EMBL/GenBank/DDBJ databases">
        <authorList>
            <person name="Maaloum M."/>
        </authorList>
    </citation>
    <scope>NUCLEOTIDE SEQUENCE [LARGE SCALE GENOMIC DNA]</scope>
    <source>
        <strain evidence="1 2">GCS-AN-3</strain>
    </source>
</reference>
<name>A0A853IYD4_9BURK</name>
<dbReference type="Proteomes" id="UP000589716">
    <property type="component" value="Unassembled WGS sequence"/>
</dbReference>
<dbReference type="AlphaFoldDB" id="A0A853IYD4"/>
<comment type="caution">
    <text evidence="1">The sequence shown here is derived from an EMBL/GenBank/DDBJ whole genome shotgun (WGS) entry which is preliminary data.</text>
</comment>
<organism evidence="1 2">
    <name type="scientific">Ottowia beijingensis</name>
    <dbReference type="NCBI Taxonomy" id="1207057"/>
    <lineage>
        <taxon>Bacteria</taxon>
        <taxon>Pseudomonadati</taxon>
        <taxon>Pseudomonadota</taxon>
        <taxon>Betaproteobacteria</taxon>
        <taxon>Burkholderiales</taxon>
        <taxon>Comamonadaceae</taxon>
        <taxon>Ottowia</taxon>
    </lineage>
</organism>
<proteinExistence type="predicted"/>
<gene>
    <name evidence="1" type="ORF">H0I39_09900</name>
</gene>
<accession>A0A853IYD4</accession>
<evidence type="ECO:0000313" key="2">
    <source>
        <dbReference type="Proteomes" id="UP000589716"/>
    </source>
</evidence>
<sequence length="49" mass="5386">MADAVGAETDRDCLMRINFEPGWMASVRACAGSCGMLAFHARQAERRLI</sequence>
<evidence type="ECO:0000313" key="1">
    <source>
        <dbReference type="EMBL" id="NZA01989.1"/>
    </source>
</evidence>